<dbReference type="SMART" id="SM00223">
    <property type="entry name" value="APPLE"/>
    <property type="match status" value="1"/>
</dbReference>
<evidence type="ECO:0000313" key="5">
    <source>
        <dbReference type="Proteomes" id="UP000492821"/>
    </source>
</evidence>
<dbReference type="InterPro" id="IPR003609">
    <property type="entry name" value="Pan_app"/>
</dbReference>
<dbReference type="Proteomes" id="UP000492821">
    <property type="component" value="Unassembled WGS sequence"/>
</dbReference>
<dbReference type="AlphaFoldDB" id="A0A7E4UQ32"/>
<dbReference type="GO" id="GO:0006508">
    <property type="term" value="P:proteolysis"/>
    <property type="evidence" value="ECO:0007669"/>
    <property type="project" value="InterPro"/>
</dbReference>
<proteinExistence type="predicted"/>
<feature type="transmembrane region" description="Helical" evidence="3">
    <location>
        <begin position="98"/>
        <end position="117"/>
    </location>
</feature>
<keyword evidence="3" id="KW-0812">Transmembrane</keyword>
<accession>A0A7E4UQ32</accession>
<sequence>MYSLQTSLYSDSKSTQLLTFHITLPLDPIFLLLPSIIVKGNCTRMHQITSLPLPSSGLHLLPLCSIVRSSQKRVESNQAKQARHPQIARRALVGNSRLQIMLIECFGAVLLLLVPVVCSVSSSCFYLPNIALRGGTYDEFPANDIQQCCVECARSQCCLAYTFDSANNRCYMKAAITDSIKTAFMTSGLKANANNGQGCSLRNIRIQGGTAQTIKLPRTEDCLQYCTSYGIFSWDPPAKDSEHHDGDCSCMTRISSLEYSWGSRSAIIPLQPNEHE</sequence>
<keyword evidence="1" id="KW-0677">Repeat</keyword>
<evidence type="ECO:0000256" key="2">
    <source>
        <dbReference type="ARBA" id="ARBA00023157"/>
    </source>
</evidence>
<name>A0A7E4UQ32_PANRE</name>
<dbReference type="WBParaSite" id="Pan_g11452.t1">
    <property type="protein sequence ID" value="Pan_g11452.t1"/>
    <property type="gene ID" value="Pan_g11452"/>
</dbReference>
<feature type="domain" description="Apple" evidence="4">
    <location>
        <begin position="118"/>
        <end position="196"/>
    </location>
</feature>
<evidence type="ECO:0000256" key="1">
    <source>
        <dbReference type="ARBA" id="ARBA00022737"/>
    </source>
</evidence>
<feature type="transmembrane region" description="Helical" evidence="3">
    <location>
        <begin position="20"/>
        <end position="38"/>
    </location>
</feature>
<dbReference type="CDD" id="cd01100">
    <property type="entry name" value="APPLE_Factor_XI_like"/>
    <property type="match status" value="1"/>
</dbReference>
<dbReference type="Gene3D" id="3.50.4.10">
    <property type="entry name" value="Hepatocyte Growth Factor"/>
    <property type="match status" value="1"/>
</dbReference>
<keyword evidence="3" id="KW-0472">Membrane</keyword>
<keyword evidence="2" id="KW-1015">Disulfide bond</keyword>
<reference evidence="5" key="1">
    <citation type="journal article" date="2013" name="Genetics">
        <title>The draft genome and transcriptome of Panagrellus redivivus are shaped by the harsh demands of a free-living lifestyle.</title>
        <authorList>
            <person name="Srinivasan J."/>
            <person name="Dillman A.R."/>
            <person name="Macchietto M.G."/>
            <person name="Heikkinen L."/>
            <person name="Lakso M."/>
            <person name="Fracchia K.M."/>
            <person name="Antoshechkin I."/>
            <person name="Mortazavi A."/>
            <person name="Wong G."/>
            <person name="Sternberg P.W."/>
        </authorList>
    </citation>
    <scope>NUCLEOTIDE SEQUENCE [LARGE SCALE GENOMIC DNA]</scope>
    <source>
        <strain evidence="5">MT8872</strain>
    </source>
</reference>
<evidence type="ECO:0000313" key="6">
    <source>
        <dbReference type="WBParaSite" id="Pan_g11452.t1"/>
    </source>
</evidence>
<evidence type="ECO:0000256" key="3">
    <source>
        <dbReference type="SAM" id="Phobius"/>
    </source>
</evidence>
<keyword evidence="5" id="KW-1185">Reference proteome</keyword>
<protein>
    <submittedName>
        <fullName evidence="6">Apple domain-containing protein</fullName>
    </submittedName>
</protein>
<organism evidence="5 6">
    <name type="scientific">Panagrellus redivivus</name>
    <name type="common">Microworm</name>
    <dbReference type="NCBI Taxonomy" id="6233"/>
    <lineage>
        <taxon>Eukaryota</taxon>
        <taxon>Metazoa</taxon>
        <taxon>Ecdysozoa</taxon>
        <taxon>Nematoda</taxon>
        <taxon>Chromadorea</taxon>
        <taxon>Rhabditida</taxon>
        <taxon>Tylenchina</taxon>
        <taxon>Panagrolaimomorpha</taxon>
        <taxon>Panagrolaimoidea</taxon>
        <taxon>Panagrolaimidae</taxon>
        <taxon>Panagrellus</taxon>
    </lineage>
</organism>
<evidence type="ECO:0000259" key="4">
    <source>
        <dbReference type="PROSITE" id="PS50948"/>
    </source>
</evidence>
<reference evidence="6" key="2">
    <citation type="submission" date="2020-10" db="UniProtKB">
        <authorList>
            <consortium name="WormBaseParasite"/>
        </authorList>
    </citation>
    <scope>IDENTIFICATION</scope>
</reference>
<dbReference type="Pfam" id="PF00024">
    <property type="entry name" value="PAN_1"/>
    <property type="match status" value="1"/>
</dbReference>
<dbReference type="GO" id="GO:0005576">
    <property type="term" value="C:extracellular region"/>
    <property type="evidence" value="ECO:0007669"/>
    <property type="project" value="InterPro"/>
</dbReference>
<dbReference type="InterPro" id="IPR000177">
    <property type="entry name" value="Apple"/>
</dbReference>
<keyword evidence="3" id="KW-1133">Transmembrane helix</keyword>
<dbReference type="PROSITE" id="PS50948">
    <property type="entry name" value="PAN"/>
    <property type="match status" value="1"/>
</dbReference>